<name>A0A9N8VZ14_9GLOM</name>
<gene>
    <name evidence="13" type="ORF">ALEPTO_LOCUS1854</name>
</gene>
<feature type="domain" description="Mediator of RNA polymerase II transcription subunit 14 RM6" evidence="12">
    <location>
        <begin position="936"/>
        <end position="995"/>
    </location>
</feature>
<comment type="subunit">
    <text evidence="9">Component of the Mediator complex.</text>
</comment>
<feature type="region of interest" description="Disordered" evidence="10">
    <location>
        <begin position="718"/>
        <end position="738"/>
    </location>
</feature>
<dbReference type="EMBL" id="CAJVPS010000229">
    <property type="protein sequence ID" value="CAG8467625.1"/>
    <property type="molecule type" value="Genomic_DNA"/>
</dbReference>
<comment type="caution">
    <text evidence="13">The sequence shown here is derived from an EMBL/GenBank/DDBJ whole genome shotgun (WGS) entry which is preliminary data.</text>
</comment>
<evidence type="ECO:0000256" key="9">
    <source>
        <dbReference type="RuleBase" id="RU365082"/>
    </source>
</evidence>
<dbReference type="GO" id="GO:0016592">
    <property type="term" value="C:mediator complex"/>
    <property type="evidence" value="ECO:0007669"/>
    <property type="project" value="UniProtKB-UniRule"/>
</dbReference>
<dbReference type="Proteomes" id="UP000789508">
    <property type="component" value="Unassembled WGS sequence"/>
</dbReference>
<dbReference type="InterPro" id="IPR013947">
    <property type="entry name" value="Mediator_Med14"/>
</dbReference>
<keyword evidence="6 9" id="KW-0804">Transcription</keyword>
<organism evidence="13 14">
    <name type="scientific">Ambispora leptoticha</name>
    <dbReference type="NCBI Taxonomy" id="144679"/>
    <lineage>
        <taxon>Eukaryota</taxon>
        <taxon>Fungi</taxon>
        <taxon>Fungi incertae sedis</taxon>
        <taxon>Mucoromycota</taxon>
        <taxon>Glomeromycotina</taxon>
        <taxon>Glomeromycetes</taxon>
        <taxon>Archaeosporales</taxon>
        <taxon>Ambisporaceae</taxon>
        <taxon>Ambispora</taxon>
    </lineage>
</organism>
<feature type="compositionally biased region" description="Basic and acidic residues" evidence="10">
    <location>
        <begin position="729"/>
        <end position="738"/>
    </location>
</feature>
<dbReference type="GO" id="GO:0070847">
    <property type="term" value="C:core mediator complex"/>
    <property type="evidence" value="ECO:0007669"/>
    <property type="project" value="TreeGrafter"/>
</dbReference>
<dbReference type="GO" id="GO:0006357">
    <property type="term" value="P:regulation of transcription by RNA polymerase II"/>
    <property type="evidence" value="ECO:0007669"/>
    <property type="project" value="InterPro"/>
</dbReference>
<evidence type="ECO:0000256" key="7">
    <source>
        <dbReference type="ARBA" id="ARBA00023242"/>
    </source>
</evidence>
<sequence>MADGSQLHIQQQQQHEISHEPQEWIDLRSVVADTITRSYVNLGQVLSTAKNPDLHTAIDVLTSSTYERFPSIIKKKLAPERLTDEQVKETLEKQNYELQMWLSKYEVVPAAFANHKVHDGRVTFYVENEFEISLTRCFYKEKSPQQKLQEKQEKECKIQQELEFRRRLEDPEDLTAQSDFQAYLLEKKKEPRKVPVMNDKWEVVDLKFYVHSKPDKWLSQTPMGLGQKFLDWAILRSNQILTPPQTPLKEIPEKIPKNKVKEAQSYLPSYMRKQDTKPAEWWEKASAAPFLPLVTLHDFLHETCLVHQLHVMKMQEGRWRENIHIEFDEKNPTSIKIYYWRWKHYAMKGDRSVKGINSAIQNEKKALETFKKFHEKGRAPQIQDPPSPSASDWIEITMIDDYSEESCINFHKNRLSKTNYAMETSRIKLGGVRNHQGLVYPTRRFQVRWSGFPKSKEKDSTRIIPWKFDSTNINIEYLLLHVIRTHADLVIRKFKEIVTDMLNEGNSFLEESDIEITHGRDGCVSYNYPAFRFPVYNQDIDYNAKKYWMTPVMRVRMTSDKWIDVSVDLRYGKIVFERNHKGFHNVILKSCNTDITDTPDIIVAMLRQLKNETLMEEVIAWAKQLGLPIDEELRLRRGDMQRFNSDDTRFFKFFRFIPYPDYYLVAGTINCKLHYWLISIKEFEREPLAYIMDYLAVRPKCTIADITPLNLDNWRTSSSYSDDDDEETHENLEIRPRKKRKLDESQELKNVTGDRCEENLNSLAKAVALCRAHIAHLKLVPQLASHKLSYSIPTDDDMPIINDRRHTTFYLTNSVPVLKLNKKELLARVPNANDNSLMIFDDICMRTVGWLLHNSLACSLVVKIRIKLDILPSVSRNLLSGHANLDPVTSVLSLRYENLETCVQDFLKDWDDIVMISILALQVHSNNLHGDEEILLKSFDFKSLVFVYAKQYTVKIYWSDNCYSLDFGIVKNSNHQRGKNPHQRIKDHLQKTFNFQYDTKVLLTTLNRTVSILCALDELENKQGLGTNLRIIPKSEALIRVIWVSGLRSRPNRRRLNRPASVNNMGINLEILSDGRIYVSDATEARTTWEQTRMQKHGNLSPVFVKLQELLLPLIDESTNSTIVMFHNGFIADHHLVAKFLPVLNNRIQQQQQ</sequence>
<dbReference type="Pfam" id="PF22984">
    <property type="entry name" value="RM6_Med14"/>
    <property type="match status" value="1"/>
</dbReference>
<evidence type="ECO:0000256" key="1">
    <source>
        <dbReference type="ARBA" id="ARBA00004123"/>
    </source>
</evidence>
<evidence type="ECO:0000313" key="13">
    <source>
        <dbReference type="EMBL" id="CAG8467625.1"/>
    </source>
</evidence>
<accession>A0A9N8VZ14</accession>
<comment type="subcellular location">
    <subcellularLocation>
        <location evidence="1 9">Nucleus</location>
    </subcellularLocation>
</comment>
<keyword evidence="14" id="KW-1185">Reference proteome</keyword>
<evidence type="ECO:0000313" key="14">
    <source>
        <dbReference type="Proteomes" id="UP000789508"/>
    </source>
</evidence>
<evidence type="ECO:0000256" key="8">
    <source>
        <dbReference type="ARBA" id="ARBA00032007"/>
    </source>
</evidence>
<dbReference type="InterPro" id="IPR055114">
    <property type="entry name" value="Med14_RM6"/>
</dbReference>
<proteinExistence type="inferred from homology"/>
<dbReference type="InterPro" id="IPR055122">
    <property type="entry name" value="Med14_N"/>
</dbReference>
<protein>
    <recommendedName>
        <fullName evidence="3 9">Mediator of RNA polymerase II transcription subunit 14</fullName>
    </recommendedName>
    <alternativeName>
        <fullName evidence="8 9">Mediator complex subunit 14</fullName>
    </alternativeName>
</protein>
<reference evidence="13" key="1">
    <citation type="submission" date="2021-06" db="EMBL/GenBank/DDBJ databases">
        <authorList>
            <person name="Kallberg Y."/>
            <person name="Tangrot J."/>
            <person name="Rosling A."/>
        </authorList>
    </citation>
    <scope>NUCLEOTIDE SEQUENCE</scope>
    <source>
        <strain evidence="13">FL130A</strain>
    </source>
</reference>
<keyword evidence="4 9" id="KW-0805">Transcription regulation</keyword>
<evidence type="ECO:0000256" key="10">
    <source>
        <dbReference type="SAM" id="MobiDB-lite"/>
    </source>
</evidence>
<keyword evidence="5 9" id="KW-0010">Activator</keyword>
<keyword evidence="7 9" id="KW-0539">Nucleus</keyword>
<evidence type="ECO:0000256" key="2">
    <source>
        <dbReference type="ARBA" id="ARBA00007813"/>
    </source>
</evidence>
<evidence type="ECO:0000256" key="3">
    <source>
        <dbReference type="ARBA" id="ARBA00019619"/>
    </source>
</evidence>
<evidence type="ECO:0000256" key="5">
    <source>
        <dbReference type="ARBA" id="ARBA00023159"/>
    </source>
</evidence>
<dbReference type="AlphaFoldDB" id="A0A9N8VZ14"/>
<dbReference type="PANTHER" id="PTHR12809:SF2">
    <property type="entry name" value="MEDIATOR OF RNA POLYMERASE II TRANSCRIPTION SUBUNIT 14"/>
    <property type="match status" value="1"/>
</dbReference>
<dbReference type="PANTHER" id="PTHR12809">
    <property type="entry name" value="MEDIATOR COMPLEX SUBUNIT"/>
    <property type="match status" value="1"/>
</dbReference>
<dbReference type="OrthoDB" id="205099at2759"/>
<comment type="function">
    <text evidence="9">Component of the Mediator complex, a coactivator involved in the regulated transcription of nearly all RNA polymerase II-dependent genes. Mediator functions as a bridge to convey information from gene-specific regulatory proteins to the basal RNA polymerase II transcription machinery. Mediator is recruited to promoters by direct interactions with regulatory proteins and serves as a scaffold for the assembly of a functional preinitiation complex with RNA polymerase II and the general transcription factors.</text>
</comment>
<feature type="domain" description="Mediator complex subunit MED14 N-terminal" evidence="11">
    <location>
        <begin position="48"/>
        <end position="135"/>
    </location>
</feature>
<dbReference type="Pfam" id="PF08638">
    <property type="entry name" value="Med14"/>
    <property type="match status" value="1"/>
</dbReference>
<dbReference type="GO" id="GO:0003712">
    <property type="term" value="F:transcription coregulator activity"/>
    <property type="evidence" value="ECO:0007669"/>
    <property type="project" value="UniProtKB-UniRule"/>
</dbReference>
<evidence type="ECO:0000256" key="6">
    <source>
        <dbReference type="ARBA" id="ARBA00023163"/>
    </source>
</evidence>
<evidence type="ECO:0000259" key="12">
    <source>
        <dbReference type="Pfam" id="PF22984"/>
    </source>
</evidence>
<evidence type="ECO:0000259" key="11">
    <source>
        <dbReference type="Pfam" id="PF08638"/>
    </source>
</evidence>
<evidence type="ECO:0000256" key="4">
    <source>
        <dbReference type="ARBA" id="ARBA00023015"/>
    </source>
</evidence>
<comment type="similarity">
    <text evidence="2 9">Belongs to the Mediator complex subunit 14 family.</text>
</comment>